<keyword evidence="2" id="KW-0812">Transmembrane</keyword>
<evidence type="ECO:0000259" key="5">
    <source>
        <dbReference type="Pfam" id="PF07686"/>
    </source>
</evidence>
<dbReference type="InterPro" id="IPR013783">
    <property type="entry name" value="Ig-like_fold"/>
</dbReference>
<evidence type="ECO:0000313" key="7">
    <source>
        <dbReference type="Proteomes" id="UP000242638"/>
    </source>
</evidence>
<evidence type="ECO:0000313" key="6">
    <source>
        <dbReference type="Ensembl" id="ENSPREP00000033070.1"/>
    </source>
</evidence>
<feature type="chain" id="PRO_5018083837" description="Immunoglobulin V-set domain-containing protein" evidence="4">
    <location>
        <begin position="22"/>
        <end position="163"/>
    </location>
</feature>
<dbReference type="STRING" id="8081.ENSPREP00000033070"/>
<dbReference type="AlphaFoldDB" id="A0A3P9QFX6"/>
<feature type="signal peptide" evidence="4">
    <location>
        <begin position="1"/>
        <end position="21"/>
    </location>
</feature>
<dbReference type="GO" id="GO:0005886">
    <property type="term" value="C:plasma membrane"/>
    <property type="evidence" value="ECO:0007669"/>
    <property type="project" value="TreeGrafter"/>
</dbReference>
<keyword evidence="4" id="KW-0732">Signal</keyword>
<keyword evidence="7" id="KW-1185">Reference proteome</keyword>
<dbReference type="Ensembl" id="ENSPRET00000033447.1">
    <property type="protein sequence ID" value="ENSPREP00000033070.1"/>
    <property type="gene ID" value="ENSPREG00000022411.1"/>
</dbReference>
<organism evidence="6 7">
    <name type="scientific">Poecilia reticulata</name>
    <name type="common">Guppy</name>
    <name type="synonym">Acanthophacelus reticulatus</name>
    <dbReference type="NCBI Taxonomy" id="8081"/>
    <lineage>
        <taxon>Eukaryota</taxon>
        <taxon>Metazoa</taxon>
        <taxon>Chordata</taxon>
        <taxon>Craniata</taxon>
        <taxon>Vertebrata</taxon>
        <taxon>Euteleostomi</taxon>
        <taxon>Actinopterygii</taxon>
        <taxon>Neopterygii</taxon>
        <taxon>Teleostei</taxon>
        <taxon>Neoteleostei</taxon>
        <taxon>Acanthomorphata</taxon>
        <taxon>Ovalentaria</taxon>
        <taxon>Atherinomorphae</taxon>
        <taxon>Cyprinodontiformes</taxon>
        <taxon>Poeciliidae</taxon>
        <taxon>Poeciliinae</taxon>
        <taxon>Poecilia</taxon>
    </lineage>
</organism>
<feature type="domain" description="Immunoglobulin V-set" evidence="5">
    <location>
        <begin position="27"/>
        <end position="124"/>
    </location>
</feature>
<dbReference type="InterPro" id="IPR013106">
    <property type="entry name" value="Ig_V-set"/>
</dbReference>
<evidence type="ECO:0000256" key="3">
    <source>
        <dbReference type="ARBA" id="ARBA00023136"/>
    </source>
</evidence>
<evidence type="ECO:0000256" key="4">
    <source>
        <dbReference type="SAM" id="SignalP"/>
    </source>
</evidence>
<dbReference type="SUPFAM" id="SSF48726">
    <property type="entry name" value="Immunoglobulin"/>
    <property type="match status" value="1"/>
</dbReference>
<accession>A0A3P9QFX6</accession>
<dbReference type="OMA" id="IVQCHYG"/>
<dbReference type="PANTHER" id="PTHR11860:SF96">
    <property type="match status" value="1"/>
</dbReference>
<protein>
    <recommendedName>
        <fullName evidence="5">Immunoglobulin V-set domain-containing protein</fullName>
    </recommendedName>
</protein>
<dbReference type="Pfam" id="PF07686">
    <property type="entry name" value="V-set"/>
    <property type="match status" value="1"/>
</dbReference>
<dbReference type="GO" id="GO:0004888">
    <property type="term" value="F:transmembrane signaling receptor activity"/>
    <property type="evidence" value="ECO:0007669"/>
    <property type="project" value="TreeGrafter"/>
</dbReference>
<reference evidence="7" key="1">
    <citation type="submission" date="2013-11" db="EMBL/GenBank/DDBJ databases">
        <title>The genomic landscape of the Guanapo guppy.</title>
        <authorList>
            <person name="Kuenstner A."/>
            <person name="Dreyer C."/>
        </authorList>
    </citation>
    <scope>NUCLEOTIDE SEQUENCE</scope>
    <source>
        <strain evidence="7">Guanapo</strain>
    </source>
</reference>
<proteinExistence type="predicted"/>
<dbReference type="PANTHER" id="PTHR11860">
    <property type="entry name" value="POLYMERIC-IMMUNOGLOBULIN RECEPTOR"/>
    <property type="match status" value="1"/>
</dbReference>
<dbReference type="Gene3D" id="2.60.40.10">
    <property type="entry name" value="Immunoglobulins"/>
    <property type="match status" value="1"/>
</dbReference>
<dbReference type="GeneTree" id="ENSGT00990000203957"/>
<reference evidence="6" key="2">
    <citation type="submission" date="2025-08" db="UniProtKB">
        <authorList>
            <consortium name="Ensembl"/>
        </authorList>
    </citation>
    <scope>IDENTIFICATION</scope>
    <source>
        <strain evidence="6">Guanapo</strain>
    </source>
</reference>
<dbReference type="Proteomes" id="UP000242638">
    <property type="component" value="Unassembled WGS sequence"/>
</dbReference>
<comment type="subcellular location">
    <subcellularLocation>
        <location evidence="1">Membrane</location>
    </subcellularLocation>
</comment>
<dbReference type="InterPro" id="IPR050671">
    <property type="entry name" value="CD300_family_receptors"/>
</dbReference>
<evidence type="ECO:0000256" key="2">
    <source>
        <dbReference type="ARBA" id="ARBA00022692"/>
    </source>
</evidence>
<evidence type="ECO:0000256" key="1">
    <source>
        <dbReference type="ARBA" id="ARBA00004370"/>
    </source>
</evidence>
<reference evidence="6" key="3">
    <citation type="submission" date="2025-09" db="UniProtKB">
        <authorList>
            <consortium name="Ensembl"/>
        </authorList>
    </citation>
    <scope>IDENTIFICATION</scope>
    <source>
        <strain evidence="6">Guanapo</strain>
    </source>
</reference>
<sequence>KVNSVVILLSLLTVKIPTSLQLQCDKRDIRAHIGEEFIIVCTYESKFLFSKKYWCRGPSRHNCDILRDTDGVAKPKNKNRLRISDMKRRIFVMVTNLQIEDSDVYWIGIEKMNADIMTSIKVTVTLGKSQPCVSGLVKMCACCLASSLVAYTLWSPTYANKLS</sequence>
<keyword evidence="3" id="KW-0472">Membrane</keyword>
<dbReference type="InterPro" id="IPR036179">
    <property type="entry name" value="Ig-like_dom_sf"/>
</dbReference>
<name>A0A3P9QFX6_POERE</name>